<evidence type="ECO:0000256" key="8">
    <source>
        <dbReference type="ARBA" id="ARBA00022679"/>
    </source>
</evidence>
<dbReference type="InterPro" id="IPR013083">
    <property type="entry name" value="Znf_RING/FYVE/PHD"/>
</dbReference>
<keyword evidence="9 18" id="KW-0479">Metal-binding</keyword>
<dbReference type="InterPro" id="IPR039804">
    <property type="entry name" value="RING-CH-C4HC3_LTN1"/>
</dbReference>
<evidence type="ECO:0000259" key="19">
    <source>
        <dbReference type="PROSITE" id="PS50089"/>
    </source>
</evidence>
<dbReference type="SMART" id="SM00744">
    <property type="entry name" value="RINGv"/>
    <property type="match status" value="1"/>
</dbReference>
<dbReference type="GO" id="GO:0005829">
    <property type="term" value="C:cytosol"/>
    <property type="evidence" value="ECO:0007669"/>
    <property type="project" value="UniProtKB-SubCell"/>
</dbReference>
<evidence type="ECO:0000313" key="21">
    <source>
        <dbReference type="Proteomes" id="UP000038040"/>
    </source>
</evidence>
<evidence type="ECO:0000256" key="7">
    <source>
        <dbReference type="ARBA" id="ARBA00022490"/>
    </source>
</evidence>
<evidence type="ECO:0000256" key="5">
    <source>
        <dbReference type="ARBA" id="ARBA00012483"/>
    </source>
</evidence>
<comment type="pathway">
    <text evidence="3 18">Protein modification; protein ubiquitination.</text>
</comment>
<dbReference type="WBParaSite" id="DME_0000028601-mRNA-1">
    <property type="protein sequence ID" value="DME_0000028601-mRNA-1"/>
    <property type="gene ID" value="DME_0000028601"/>
</dbReference>
<keyword evidence="13 18" id="KW-0862">Zinc</keyword>
<evidence type="ECO:0000256" key="17">
    <source>
        <dbReference type="PROSITE-ProRule" id="PRU00175"/>
    </source>
</evidence>
<dbReference type="InterPro" id="IPR039795">
    <property type="entry name" value="LTN1/Rkr1"/>
</dbReference>
<dbReference type="EMBL" id="UYYG01001150">
    <property type="protein sequence ID" value="VDN54673.1"/>
    <property type="molecule type" value="Genomic_DNA"/>
</dbReference>
<keyword evidence="12 18" id="KW-0833">Ubl conjugation pathway</keyword>
<evidence type="ECO:0000256" key="2">
    <source>
        <dbReference type="ARBA" id="ARBA00004514"/>
    </source>
</evidence>
<evidence type="ECO:0000256" key="10">
    <source>
        <dbReference type="ARBA" id="ARBA00022737"/>
    </source>
</evidence>
<evidence type="ECO:0000256" key="18">
    <source>
        <dbReference type="RuleBase" id="RU367090"/>
    </source>
</evidence>
<keyword evidence="22" id="KW-1185">Reference proteome</keyword>
<evidence type="ECO:0000256" key="4">
    <source>
        <dbReference type="ARBA" id="ARBA00007997"/>
    </source>
</evidence>
<comment type="function">
    <text evidence="15">E3 ubiquitin-protein ligase. Component of the ribosome quality control complex (RQC), a ribosome-associated complex that mediates ubiquitination and extraction of incompletely synthesized nascent chains for proteasomal degradation. Ubiquitination leads to vcp/p97 recruitment for extraction and degradation of the incomplete translation product.</text>
</comment>
<evidence type="ECO:0000313" key="22">
    <source>
        <dbReference type="Proteomes" id="UP000274756"/>
    </source>
</evidence>
<dbReference type="GO" id="GO:0016567">
    <property type="term" value="P:protein ubiquitination"/>
    <property type="evidence" value="ECO:0007669"/>
    <property type="project" value="UniProtKB-UniPathway"/>
</dbReference>
<dbReference type="OrthoDB" id="6108at2759"/>
<evidence type="ECO:0000256" key="3">
    <source>
        <dbReference type="ARBA" id="ARBA00004906"/>
    </source>
</evidence>
<dbReference type="UniPathway" id="UPA00143"/>
<comment type="subcellular location">
    <subcellularLocation>
        <location evidence="2">Cytoplasm</location>
        <location evidence="2">Cytosol</location>
    </subcellularLocation>
</comment>
<dbReference type="GO" id="GO:0043023">
    <property type="term" value="F:ribosomal large subunit binding"/>
    <property type="evidence" value="ECO:0007669"/>
    <property type="project" value="TreeGrafter"/>
</dbReference>
<dbReference type="InterPro" id="IPR054478">
    <property type="entry name" value="LTN1_UBC"/>
</dbReference>
<keyword evidence="7" id="KW-0963">Cytoplasm</keyword>
<proteinExistence type="inferred from homology"/>
<dbReference type="STRING" id="318479.A0A0N4U131"/>
<keyword evidence="11 17" id="KW-0863">Zinc-finger</keyword>
<dbReference type="PANTHER" id="PTHR12389">
    <property type="entry name" value="ZINC FINGER PROTEIN 294"/>
    <property type="match status" value="1"/>
</dbReference>
<dbReference type="GO" id="GO:0008270">
    <property type="term" value="F:zinc ion binding"/>
    <property type="evidence" value="ECO:0007669"/>
    <property type="project" value="UniProtKB-KW"/>
</dbReference>
<dbReference type="AlphaFoldDB" id="A0A0N4U131"/>
<gene>
    <name evidence="20" type="ORF">DME_LOCUS4646</name>
</gene>
<dbReference type="CDD" id="cd16491">
    <property type="entry name" value="RING-CH-C4HC3_LTN1"/>
    <property type="match status" value="1"/>
</dbReference>
<dbReference type="Pfam" id="PF23009">
    <property type="entry name" value="UBC_like"/>
    <property type="match status" value="1"/>
</dbReference>
<evidence type="ECO:0000256" key="1">
    <source>
        <dbReference type="ARBA" id="ARBA00000900"/>
    </source>
</evidence>
<reference evidence="20 22" key="2">
    <citation type="submission" date="2018-11" db="EMBL/GenBank/DDBJ databases">
        <authorList>
            <consortium name="Pathogen Informatics"/>
        </authorList>
    </citation>
    <scope>NUCLEOTIDE SEQUENCE [LARGE SCALE GENOMIC DNA]</scope>
</reference>
<dbReference type="GO" id="GO:0061630">
    <property type="term" value="F:ubiquitin protein ligase activity"/>
    <property type="evidence" value="ECO:0007669"/>
    <property type="project" value="UniProtKB-UniRule"/>
</dbReference>
<evidence type="ECO:0000256" key="13">
    <source>
        <dbReference type="ARBA" id="ARBA00022833"/>
    </source>
</evidence>
<keyword evidence="8 18" id="KW-0808">Transferase</keyword>
<evidence type="ECO:0000256" key="12">
    <source>
        <dbReference type="ARBA" id="ARBA00022786"/>
    </source>
</evidence>
<reference evidence="23" key="1">
    <citation type="submission" date="2017-02" db="UniProtKB">
        <authorList>
            <consortium name="WormBaseParasite"/>
        </authorList>
    </citation>
    <scope>IDENTIFICATION</scope>
</reference>
<dbReference type="GO" id="GO:0072344">
    <property type="term" value="P:rescue of stalled ribosome"/>
    <property type="evidence" value="ECO:0007669"/>
    <property type="project" value="UniProtKB-UniRule"/>
</dbReference>
<feature type="domain" description="RING-type" evidence="19">
    <location>
        <begin position="180"/>
        <end position="227"/>
    </location>
</feature>
<dbReference type="InterPro" id="IPR011016">
    <property type="entry name" value="Znf_RING-CH"/>
</dbReference>
<comment type="similarity">
    <text evidence="4 18">Belongs to the LTN1 family.</text>
</comment>
<dbReference type="EC" id="2.3.2.27" evidence="5 18"/>
<dbReference type="Pfam" id="PF13639">
    <property type="entry name" value="zf-RING_2"/>
    <property type="match status" value="1"/>
</dbReference>
<evidence type="ECO:0000256" key="6">
    <source>
        <dbReference type="ARBA" id="ARBA00017157"/>
    </source>
</evidence>
<dbReference type="FunFam" id="3.30.40.10:FF:000038">
    <property type="entry name" value="E3 ubiquitin-protein ligase listerin"/>
    <property type="match status" value="1"/>
</dbReference>
<evidence type="ECO:0000256" key="14">
    <source>
        <dbReference type="ARBA" id="ARBA00032366"/>
    </source>
</evidence>
<dbReference type="InterPro" id="IPR001841">
    <property type="entry name" value="Znf_RING"/>
</dbReference>
<dbReference type="Gene3D" id="3.30.40.10">
    <property type="entry name" value="Zinc/RING finger domain, C3HC4 (zinc finger)"/>
    <property type="match status" value="1"/>
</dbReference>
<dbReference type="Proteomes" id="UP000274756">
    <property type="component" value="Unassembled WGS sequence"/>
</dbReference>
<keyword evidence="10" id="KW-0677">Repeat</keyword>
<dbReference type="SUPFAM" id="SSF57850">
    <property type="entry name" value="RING/U-box"/>
    <property type="match status" value="1"/>
</dbReference>
<name>A0A0N4U131_DRAME</name>
<evidence type="ECO:0000256" key="16">
    <source>
        <dbReference type="ARBA" id="ARBA00065062"/>
    </source>
</evidence>
<dbReference type="PANTHER" id="PTHR12389:SF0">
    <property type="entry name" value="E3 UBIQUITIN-PROTEIN LIGASE LISTERIN"/>
    <property type="match status" value="1"/>
</dbReference>
<comment type="subunit">
    <text evidence="16">Component of the ribosome quality control complex (RQC), composed of at least the E3 ubiquitin ligase ltn1 and nemf. The complex probably also contains tcf25 as well as vcp/p97 and its ubiquitin-binding cofactors. RQC forms a stable complex with 60S ribosomal subunits.</text>
</comment>
<accession>A0A0N4U131</accession>
<evidence type="ECO:0000313" key="23">
    <source>
        <dbReference type="WBParaSite" id="DME_0000028601-mRNA-1"/>
    </source>
</evidence>
<evidence type="ECO:0000256" key="15">
    <source>
        <dbReference type="ARBA" id="ARBA00053497"/>
    </source>
</evidence>
<evidence type="ECO:0000313" key="20">
    <source>
        <dbReference type="EMBL" id="VDN54673.1"/>
    </source>
</evidence>
<dbReference type="PROSITE" id="PS50089">
    <property type="entry name" value="ZF_RING_2"/>
    <property type="match status" value="1"/>
</dbReference>
<evidence type="ECO:0000256" key="11">
    <source>
        <dbReference type="ARBA" id="ARBA00022771"/>
    </source>
</evidence>
<protein>
    <recommendedName>
        <fullName evidence="6 18">E3 ubiquitin-protein ligase listerin</fullName>
        <ecNumber evidence="5 18">2.3.2.27</ecNumber>
    </recommendedName>
    <alternativeName>
        <fullName evidence="14 18">RING-type E3 ubiquitin transferase listerin</fullName>
    </alternativeName>
</protein>
<organism evidence="21 23">
    <name type="scientific">Dracunculus medinensis</name>
    <name type="common">Guinea worm</name>
    <dbReference type="NCBI Taxonomy" id="318479"/>
    <lineage>
        <taxon>Eukaryota</taxon>
        <taxon>Metazoa</taxon>
        <taxon>Ecdysozoa</taxon>
        <taxon>Nematoda</taxon>
        <taxon>Chromadorea</taxon>
        <taxon>Rhabditida</taxon>
        <taxon>Spirurina</taxon>
        <taxon>Dracunculoidea</taxon>
        <taxon>Dracunculidae</taxon>
        <taxon>Dracunculus</taxon>
    </lineage>
</organism>
<sequence length="241" mass="28427">MFIFFQRNIKISLWKTLPISNMKKLEEKLRVSGTSTSQYYFSLFYRTTEILPAAVRQWYTSLPRSAAVPFRKSADFFLNLSKFIFRPFLVSLAFLGGARQIHAEYELDDVKMRLKIEFPSDYPLSVPRIDCENVIDRRDTKRKWLMQLTIFLSHQNGTIAEALKMWLINIEKRLAGVEDCMICMVTIHAATYELPRVRCKQCKKRFHYSCIHKWFDTSGRTSCPLCRADFITKPFNKVYET</sequence>
<dbReference type="GO" id="GO:1990116">
    <property type="term" value="P:ribosome-associated ubiquitin-dependent protein catabolic process"/>
    <property type="evidence" value="ECO:0007669"/>
    <property type="project" value="UniProtKB-UniRule"/>
</dbReference>
<dbReference type="Proteomes" id="UP000038040">
    <property type="component" value="Unplaced"/>
</dbReference>
<comment type="catalytic activity">
    <reaction evidence="1 18">
        <text>S-ubiquitinyl-[E2 ubiquitin-conjugating enzyme]-L-cysteine + [acceptor protein]-L-lysine = [E2 ubiquitin-conjugating enzyme]-L-cysteine + N(6)-ubiquitinyl-[acceptor protein]-L-lysine.</text>
        <dbReference type="EC" id="2.3.2.27"/>
    </reaction>
</comment>
<dbReference type="GO" id="GO:1990112">
    <property type="term" value="C:RQC complex"/>
    <property type="evidence" value="ECO:0007669"/>
    <property type="project" value="UniProtKB-UniRule"/>
</dbReference>
<evidence type="ECO:0000256" key="9">
    <source>
        <dbReference type="ARBA" id="ARBA00022723"/>
    </source>
</evidence>